<evidence type="ECO:0000256" key="7">
    <source>
        <dbReference type="RuleBase" id="RU363032"/>
    </source>
</evidence>
<dbReference type="RefSeq" id="WP_390409915.1">
    <property type="nucleotide sequence ID" value="NZ_BAABYW010000002.1"/>
</dbReference>
<feature type="transmembrane region" description="Helical" evidence="7">
    <location>
        <begin position="102"/>
        <end position="124"/>
    </location>
</feature>
<organism evidence="9 10">
    <name type="scientific">Blautia hominis</name>
    <dbReference type="NCBI Taxonomy" id="2025493"/>
    <lineage>
        <taxon>Bacteria</taxon>
        <taxon>Bacillati</taxon>
        <taxon>Bacillota</taxon>
        <taxon>Clostridia</taxon>
        <taxon>Lachnospirales</taxon>
        <taxon>Lachnospiraceae</taxon>
        <taxon>Blautia</taxon>
    </lineage>
</organism>
<comment type="similarity">
    <text evidence="7">Belongs to the binding-protein-dependent transport system permease family.</text>
</comment>
<gene>
    <name evidence="9" type="ORF">K040078D81_53620</name>
</gene>
<evidence type="ECO:0000313" key="9">
    <source>
        <dbReference type="EMBL" id="GAA6411245.1"/>
    </source>
</evidence>
<feature type="domain" description="ABC transmembrane type-1" evidence="8">
    <location>
        <begin position="70"/>
        <end position="284"/>
    </location>
</feature>
<dbReference type="Pfam" id="PF00528">
    <property type="entry name" value="BPD_transp_1"/>
    <property type="match status" value="1"/>
</dbReference>
<dbReference type="InterPro" id="IPR051393">
    <property type="entry name" value="ABC_transporter_permease"/>
</dbReference>
<dbReference type="InterPro" id="IPR000515">
    <property type="entry name" value="MetI-like"/>
</dbReference>
<evidence type="ECO:0000256" key="4">
    <source>
        <dbReference type="ARBA" id="ARBA00022692"/>
    </source>
</evidence>
<dbReference type="Gene3D" id="1.10.3720.10">
    <property type="entry name" value="MetI-like"/>
    <property type="match status" value="1"/>
</dbReference>
<proteinExistence type="inferred from homology"/>
<dbReference type="SUPFAM" id="SSF161098">
    <property type="entry name" value="MetI-like"/>
    <property type="match status" value="1"/>
</dbReference>
<dbReference type="PANTHER" id="PTHR30193">
    <property type="entry name" value="ABC TRANSPORTER PERMEASE PROTEIN"/>
    <property type="match status" value="1"/>
</dbReference>
<feature type="transmembrane region" description="Helical" evidence="7">
    <location>
        <begin position="12"/>
        <end position="36"/>
    </location>
</feature>
<accession>A0ABQ0BIG3</accession>
<feature type="transmembrane region" description="Helical" evidence="7">
    <location>
        <begin position="158"/>
        <end position="180"/>
    </location>
</feature>
<feature type="transmembrane region" description="Helical" evidence="7">
    <location>
        <begin position="263"/>
        <end position="284"/>
    </location>
</feature>
<feature type="transmembrane region" description="Helical" evidence="7">
    <location>
        <begin position="73"/>
        <end position="95"/>
    </location>
</feature>
<evidence type="ECO:0000313" key="10">
    <source>
        <dbReference type="Proteomes" id="UP001600943"/>
    </source>
</evidence>
<evidence type="ECO:0000256" key="3">
    <source>
        <dbReference type="ARBA" id="ARBA00022475"/>
    </source>
</evidence>
<dbReference type="PROSITE" id="PS50928">
    <property type="entry name" value="ABC_TM1"/>
    <property type="match status" value="1"/>
</dbReference>
<feature type="transmembrane region" description="Helical" evidence="7">
    <location>
        <begin position="215"/>
        <end position="237"/>
    </location>
</feature>
<sequence>MNKIRNNKLAVFLFMTPAAALFLVIIIAPIVMSGYYSVLEWDGMSKGTFVGLQNYAELFSSNSIGFQLALKNAFLLAILSTIVTLPISLLLALVLGNGIKGARFFVSALFVPSLISSVVIGQLWSKIYNPDYGILNMVLQNIGLEELTRTWLGDPDTALIAVYIVMLWQYMGYHMLLLYAGVKTVSPELREAARIDGASEWQVAKFVSIPMIKSVIRICVIFSVVGSFKAFDLIYVLTNGGPAHASEVPSTLMINMIFGRNRYGSGSAIAVFIIFLCFFFAILIKKVFKVEEEE</sequence>
<reference evidence="9 10" key="1">
    <citation type="submission" date="2024-04" db="EMBL/GenBank/DDBJ databases">
        <title>Defined microbial consortia suppress multidrug-resistant proinflammatory Enterobacteriaceae via ecological control.</title>
        <authorList>
            <person name="Furuichi M."/>
            <person name="Kawaguchi T."/>
            <person name="Pust M."/>
            <person name="Yasuma K."/>
            <person name="Plichta D."/>
            <person name="Hasegawa N."/>
            <person name="Ohya T."/>
            <person name="Bhattarai S."/>
            <person name="Sasajima S."/>
            <person name="Aoto Y."/>
            <person name="Tuganbaev T."/>
            <person name="Yaginuma M."/>
            <person name="Ueda M."/>
            <person name="Okahashi N."/>
            <person name="Amafuji K."/>
            <person name="Kiridooshi Y."/>
            <person name="Sugita K."/>
            <person name="Strazar M."/>
            <person name="Skelly A."/>
            <person name="Suda W."/>
            <person name="Hattori M."/>
            <person name="Nakamoto N."/>
            <person name="Caballero S."/>
            <person name="Norman J."/>
            <person name="Olle B."/>
            <person name="Tanoue T."/>
            <person name="Arita M."/>
            <person name="Bucci V."/>
            <person name="Atarashi K."/>
            <person name="Xavier R."/>
            <person name="Honda K."/>
        </authorList>
    </citation>
    <scope>NUCLEOTIDE SEQUENCE [LARGE SCALE GENOMIC DNA]</scope>
    <source>
        <strain evidence="10">k04-0078-D8-1</strain>
    </source>
</reference>
<dbReference type="CDD" id="cd06261">
    <property type="entry name" value="TM_PBP2"/>
    <property type="match status" value="1"/>
</dbReference>
<dbReference type="Proteomes" id="UP001600943">
    <property type="component" value="Unassembled WGS sequence"/>
</dbReference>
<dbReference type="PANTHER" id="PTHR30193:SF37">
    <property type="entry name" value="INNER MEMBRANE ABC TRANSPORTER PERMEASE PROTEIN YCJO"/>
    <property type="match status" value="1"/>
</dbReference>
<keyword evidence="5 7" id="KW-1133">Transmembrane helix</keyword>
<keyword evidence="6 7" id="KW-0472">Membrane</keyword>
<comment type="caution">
    <text evidence="9">The sequence shown here is derived from an EMBL/GenBank/DDBJ whole genome shotgun (WGS) entry which is preliminary data.</text>
</comment>
<keyword evidence="3" id="KW-1003">Cell membrane</keyword>
<name>A0ABQ0BIG3_9FIRM</name>
<evidence type="ECO:0000259" key="8">
    <source>
        <dbReference type="PROSITE" id="PS50928"/>
    </source>
</evidence>
<dbReference type="EMBL" id="BAABYW010000002">
    <property type="protein sequence ID" value="GAA6411245.1"/>
    <property type="molecule type" value="Genomic_DNA"/>
</dbReference>
<keyword evidence="4 7" id="KW-0812">Transmembrane</keyword>
<dbReference type="InterPro" id="IPR035906">
    <property type="entry name" value="MetI-like_sf"/>
</dbReference>
<keyword evidence="2 7" id="KW-0813">Transport</keyword>
<keyword evidence="10" id="KW-1185">Reference proteome</keyword>
<evidence type="ECO:0000256" key="6">
    <source>
        <dbReference type="ARBA" id="ARBA00023136"/>
    </source>
</evidence>
<evidence type="ECO:0000256" key="5">
    <source>
        <dbReference type="ARBA" id="ARBA00022989"/>
    </source>
</evidence>
<comment type="subcellular location">
    <subcellularLocation>
        <location evidence="1 7">Cell membrane</location>
        <topology evidence="1 7">Multi-pass membrane protein</topology>
    </subcellularLocation>
</comment>
<protein>
    <submittedName>
        <fullName evidence="9">Sugar ABC transporter permease</fullName>
    </submittedName>
</protein>
<evidence type="ECO:0000256" key="2">
    <source>
        <dbReference type="ARBA" id="ARBA00022448"/>
    </source>
</evidence>
<evidence type="ECO:0000256" key="1">
    <source>
        <dbReference type="ARBA" id="ARBA00004651"/>
    </source>
</evidence>